<evidence type="ECO:0000313" key="2">
    <source>
        <dbReference type="EMBL" id="AAW77513.1"/>
    </source>
</evidence>
<dbReference type="InterPro" id="IPR025948">
    <property type="entry name" value="HTH-like_dom"/>
</dbReference>
<sequence>MKRFIDDHRDVHGVEPICKVLPIAPSTYYAHAAQRSDPELRSARAKTDEALMPEIRRVWDENFQVYGVRQLWRQMRREQFAVARCTVQRLMKRQGLARCHPRQGGAHDGERCEGAVPARSRQQAVHFGSAKRVVGLGLHRCVDVARLDLRSRP</sequence>
<dbReference type="Pfam" id="PF13276">
    <property type="entry name" value="HTH_21"/>
    <property type="match status" value="1"/>
</dbReference>
<gene>
    <name evidence="2" type="ordered locus">XOO4259</name>
</gene>
<proteinExistence type="predicted"/>
<dbReference type="STRING" id="291331.XOO4259"/>
<reference evidence="2 3" key="1">
    <citation type="journal article" date="2005" name="Nucleic Acids Res.">
        <title>The genome sequence of Xanthomonas oryzae pathovar oryzae KACC10331, the bacterial blight pathogen of rice.</title>
        <authorList>
            <person name="Lee B.M."/>
            <person name="Park Y.J."/>
            <person name="Park D.S."/>
            <person name="Kang H.W."/>
            <person name="Kim J.G."/>
            <person name="Song E.S."/>
            <person name="Park I.C."/>
            <person name="Yoon U.H."/>
            <person name="Hahn J.H."/>
            <person name="Koo B.S."/>
            <person name="Lee G.B."/>
            <person name="Kim H."/>
            <person name="Park H.S."/>
            <person name="Yoon K.O."/>
            <person name="Kim J.H."/>
            <person name="Jung C.H."/>
            <person name="Koh N.H."/>
            <person name="Seo J.S."/>
            <person name="Go S.J."/>
        </authorList>
    </citation>
    <scope>NUCLEOTIDE SEQUENCE [LARGE SCALE GENOMIC DNA]</scope>
    <source>
        <strain evidence="3">KACC10331 / KXO85</strain>
    </source>
</reference>
<dbReference type="AlphaFoldDB" id="Q5GUW0"/>
<dbReference type="EMBL" id="AE013598">
    <property type="protein sequence ID" value="AAW77513.1"/>
    <property type="molecule type" value="Genomic_DNA"/>
</dbReference>
<dbReference type="Proteomes" id="UP000006735">
    <property type="component" value="Chromosome"/>
</dbReference>
<organism evidence="2 3">
    <name type="scientific">Xanthomonas oryzae pv. oryzae (strain KACC10331 / KXO85)</name>
    <dbReference type="NCBI Taxonomy" id="291331"/>
    <lineage>
        <taxon>Bacteria</taxon>
        <taxon>Pseudomonadati</taxon>
        <taxon>Pseudomonadota</taxon>
        <taxon>Gammaproteobacteria</taxon>
        <taxon>Lysobacterales</taxon>
        <taxon>Lysobacteraceae</taxon>
        <taxon>Xanthomonas</taxon>
    </lineage>
</organism>
<evidence type="ECO:0000313" key="3">
    <source>
        <dbReference type="Proteomes" id="UP000006735"/>
    </source>
</evidence>
<keyword evidence="3" id="KW-1185">Reference proteome</keyword>
<feature type="domain" description="HTH-like" evidence="1">
    <location>
        <begin position="48"/>
        <end position="99"/>
    </location>
</feature>
<evidence type="ECO:0000259" key="1">
    <source>
        <dbReference type="Pfam" id="PF13276"/>
    </source>
</evidence>
<dbReference type="KEGG" id="xoo:XOO4259"/>
<name>Q5GUW0_XANOR</name>
<dbReference type="HOGENOM" id="CLU_1712573_0_0_6"/>
<accession>Q5GUW0</accession>
<protein>
    <recommendedName>
        <fullName evidence="1">HTH-like domain-containing protein</fullName>
    </recommendedName>
</protein>